<protein>
    <submittedName>
        <fullName evidence="1">Uncharacterized protein</fullName>
    </submittedName>
</protein>
<dbReference type="EMBL" id="CABP01000064">
    <property type="protein sequence ID" value="CBI04444.1"/>
    <property type="molecule type" value="Genomic_DNA"/>
</dbReference>
<comment type="caution">
    <text evidence="1">The sequence shown here is derived from an EMBL/GenBank/DDBJ whole genome shotgun (WGS) entry which is preliminary data.</text>
</comment>
<evidence type="ECO:0000313" key="1">
    <source>
        <dbReference type="EMBL" id="CBI04444.1"/>
    </source>
</evidence>
<organism evidence="1">
    <name type="scientific">mine drainage metagenome</name>
    <dbReference type="NCBI Taxonomy" id="410659"/>
    <lineage>
        <taxon>unclassified sequences</taxon>
        <taxon>metagenomes</taxon>
        <taxon>ecological metagenomes</taxon>
    </lineage>
</organism>
<proteinExistence type="predicted"/>
<name>E6QB68_9ZZZZ</name>
<dbReference type="AlphaFoldDB" id="E6QB68"/>
<gene>
    <name evidence="1" type="ORF">CARN5_2107</name>
</gene>
<reference evidence="1" key="1">
    <citation type="submission" date="2009-10" db="EMBL/GenBank/DDBJ databases">
        <title>Diversity of trophic interactions inside an arsenic-rich microbial ecosystem.</title>
        <authorList>
            <person name="Bertin P.N."/>
            <person name="Heinrich-Salmeron A."/>
            <person name="Pelletier E."/>
            <person name="Goulhen-Chollet F."/>
            <person name="Arsene-Ploetze F."/>
            <person name="Gallien S."/>
            <person name="Calteau A."/>
            <person name="Vallenet D."/>
            <person name="Casiot C."/>
            <person name="Chane-Woon-Ming B."/>
            <person name="Giloteaux L."/>
            <person name="Barakat M."/>
            <person name="Bonnefoy V."/>
            <person name="Bruneel O."/>
            <person name="Chandler M."/>
            <person name="Cleiss J."/>
            <person name="Duran R."/>
            <person name="Elbaz-Poulichet F."/>
            <person name="Fonknechten N."/>
            <person name="Lauga B."/>
            <person name="Mornico D."/>
            <person name="Ortet P."/>
            <person name="Schaeffer C."/>
            <person name="Siguier P."/>
            <person name="Alexander Thil Smith A."/>
            <person name="Van Dorsselaer A."/>
            <person name="Weissenbach J."/>
            <person name="Medigue C."/>
            <person name="Le Paslier D."/>
        </authorList>
    </citation>
    <scope>NUCLEOTIDE SEQUENCE</scope>
</reference>
<sequence>MIFVLLLSGCAESKSNNPLKLPTDCSGNKSCVASALEDTGILFAFSAGLPEDSIKFSSVRQFLAGQENSNSLLWQQVENICDDMEQDKPMDGLTTKQEANVSLGCQAVNLI</sequence>
<accession>E6QB68</accession>